<proteinExistence type="predicted"/>
<dbReference type="PROSITE" id="PS50103">
    <property type="entry name" value="ZF_C3H1"/>
    <property type="match status" value="2"/>
</dbReference>
<organism evidence="8 9">
    <name type="scientific">Durusdinium trenchii</name>
    <dbReference type="NCBI Taxonomy" id="1381693"/>
    <lineage>
        <taxon>Eukaryota</taxon>
        <taxon>Sar</taxon>
        <taxon>Alveolata</taxon>
        <taxon>Dinophyceae</taxon>
        <taxon>Suessiales</taxon>
        <taxon>Symbiodiniaceae</taxon>
        <taxon>Durusdinium</taxon>
    </lineage>
</organism>
<comment type="caution">
    <text evidence="8">The sequence shown here is derived from an EMBL/GenBank/DDBJ whole genome shotgun (WGS) entry which is preliminary data.</text>
</comment>
<evidence type="ECO:0000256" key="2">
    <source>
        <dbReference type="ARBA" id="ARBA00022737"/>
    </source>
</evidence>
<dbReference type="InterPro" id="IPR036855">
    <property type="entry name" value="Znf_CCCH_sf"/>
</dbReference>
<dbReference type="InterPro" id="IPR045877">
    <property type="entry name" value="ZFP36-like"/>
</dbReference>
<accession>A0ABP0LES4</accession>
<keyword evidence="3 5" id="KW-0863">Zinc-finger</keyword>
<evidence type="ECO:0000256" key="6">
    <source>
        <dbReference type="SAM" id="MobiDB-lite"/>
    </source>
</evidence>
<dbReference type="PANTHER" id="PTHR12547">
    <property type="entry name" value="CCCH ZINC FINGER/TIS11-RELATED"/>
    <property type="match status" value="1"/>
</dbReference>
<reference evidence="8 9" key="1">
    <citation type="submission" date="2024-02" db="EMBL/GenBank/DDBJ databases">
        <authorList>
            <person name="Chen Y."/>
            <person name="Shah S."/>
            <person name="Dougan E. K."/>
            <person name="Thang M."/>
            <person name="Chan C."/>
        </authorList>
    </citation>
    <scope>NUCLEOTIDE SEQUENCE [LARGE SCALE GENOMIC DNA]</scope>
</reference>
<dbReference type="InterPro" id="IPR000571">
    <property type="entry name" value="Znf_CCCH"/>
</dbReference>
<gene>
    <name evidence="8" type="ORF">SCF082_LOCUS21988</name>
</gene>
<dbReference type="Proteomes" id="UP001642464">
    <property type="component" value="Unassembled WGS sequence"/>
</dbReference>
<dbReference type="Gene3D" id="3.30.1370.210">
    <property type="match status" value="1"/>
</dbReference>
<evidence type="ECO:0000313" key="9">
    <source>
        <dbReference type="Proteomes" id="UP001642464"/>
    </source>
</evidence>
<feature type="zinc finger region" description="C3H1-type" evidence="5">
    <location>
        <begin position="46"/>
        <end position="73"/>
    </location>
</feature>
<dbReference type="PANTHER" id="PTHR12547:SF18">
    <property type="entry name" value="PROTEIN TIS11"/>
    <property type="match status" value="1"/>
</dbReference>
<feature type="zinc finger region" description="C3H1-type" evidence="5">
    <location>
        <begin position="81"/>
        <end position="109"/>
    </location>
</feature>
<keyword evidence="1 5" id="KW-0479">Metal-binding</keyword>
<protein>
    <submittedName>
        <fullName evidence="8">Zinc finger protein zfs1 (Multicopy suppressor of overexpressed cyr1 protein 4)</fullName>
    </submittedName>
</protein>
<evidence type="ECO:0000256" key="3">
    <source>
        <dbReference type="ARBA" id="ARBA00022771"/>
    </source>
</evidence>
<keyword evidence="4 5" id="KW-0862">Zinc</keyword>
<evidence type="ECO:0000259" key="7">
    <source>
        <dbReference type="PROSITE" id="PS50103"/>
    </source>
</evidence>
<dbReference type="SMART" id="SM00356">
    <property type="entry name" value="ZnF_C3H1"/>
    <property type="match status" value="2"/>
</dbReference>
<evidence type="ECO:0000313" key="8">
    <source>
        <dbReference type="EMBL" id="CAK9037069.1"/>
    </source>
</evidence>
<evidence type="ECO:0000256" key="1">
    <source>
        <dbReference type="ARBA" id="ARBA00022723"/>
    </source>
</evidence>
<evidence type="ECO:0000256" key="5">
    <source>
        <dbReference type="PROSITE-ProRule" id="PRU00723"/>
    </source>
</evidence>
<evidence type="ECO:0000256" key="4">
    <source>
        <dbReference type="ARBA" id="ARBA00022833"/>
    </source>
</evidence>
<dbReference type="Pfam" id="PF00642">
    <property type="entry name" value="zf-CCCH"/>
    <property type="match status" value="1"/>
</dbReference>
<sequence length="237" mass="26308">MRPPEAENLLGHANGCFRLISCQRGSQDRKKSQLVSMVATDLSSKLKRTKICKFWVCSRCTLGEACTFAHSTCDLQEQPDLVKTELCFQFMSKGRCKRGADCTFAHGKKELRKPRKEMPKGTAVAAKMSAEAQECLSEMEVKPPVAPLSDIFELHQRIEHAESALKGVNAMVMHINMMSHNVPNTFHPPPGLPPPECLKEDDADTASTTASTQFSTPSTPRESQSERASPTNQIFWL</sequence>
<keyword evidence="2" id="KW-0677">Repeat</keyword>
<feature type="region of interest" description="Disordered" evidence="6">
    <location>
        <begin position="184"/>
        <end position="237"/>
    </location>
</feature>
<keyword evidence="9" id="KW-1185">Reference proteome</keyword>
<dbReference type="SUPFAM" id="SSF90229">
    <property type="entry name" value="CCCH zinc finger"/>
    <property type="match status" value="2"/>
</dbReference>
<feature type="compositionally biased region" description="Polar residues" evidence="6">
    <location>
        <begin position="220"/>
        <end position="237"/>
    </location>
</feature>
<feature type="compositionally biased region" description="Pro residues" evidence="6">
    <location>
        <begin position="186"/>
        <end position="196"/>
    </location>
</feature>
<name>A0ABP0LES4_9DINO</name>
<feature type="compositionally biased region" description="Low complexity" evidence="6">
    <location>
        <begin position="205"/>
        <end position="219"/>
    </location>
</feature>
<dbReference type="EMBL" id="CAXAMM010015736">
    <property type="protein sequence ID" value="CAK9037069.1"/>
    <property type="molecule type" value="Genomic_DNA"/>
</dbReference>
<feature type="domain" description="C3H1-type" evidence="7">
    <location>
        <begin position="81"/>
        <end position="109"/>
    </location>
</feature>
<dbReference type="Pfam" id="PF14608">
    <property type="entry name" value="zf-CCCH_2"/>
    <property type="match status" value="1"/>
</dbReference>
<feature type="domain" description="C3H1-type" evidence="7">
    <location>
        <begin position="46"/>
        <end position="73"/>
    </location>
</feature>